<dbReference type="InterPro" id="IPR020846">
    <property type="entry name" value="MFS_dom"/>
</dbReference>
<reference evidence="8 9" key="1">
    <citation type="submission" date="2024-09" db="EMBL/GenBank/DDBJ databases">
        <authorList>
            <person name="Sun Q."/>
            <person name="Mori K."/>
        </authorList>
    </citation>
    <scope>NUCLEOTIDE SEQUENCE [LARGE SCALE GENOMIC DNA]</scope>
    <source>
        <strain evidence="8 9">NCAIM B.02529</strain>
    </source>
</reference>
<dbReference type="SUPFAM" id="SSF103473">
    <property type="entry name" value="MFS general substrate transporter"/>
    <property type="match status" value="1"/>
</dbReference>
<protein>
    <submittedName>
        <fullName evidence="8">MFS transporter</fullName>
    </submittedName>
</protein>
<evidence type="ECO:0000313" key="9">
    <source>
        <dbReference type="Proteomes" id="UP001589836"/>
    </source>
</evidence>
<name>A0ABV6LPG3_9BACI</name>
<dbReference type="PANTHER" id="PTHR42718:SF9">
    <property type="entry name" value="MAJOR FACILITATOR SUPERFAMILY MULTIDRUG TRANSPORTER MFSC"/>
    <property type="match status" value="1"/>
</dbReference>
<evidence type="ECO:0000259" key="7">
    <source>
        <dbReference type="PROSITE" id="PS50850"/>
    </source>
</evidence>
<feature type="transmembrane region" description="Helical" evidence="6">
    <location>
        <begin position="111"/>
        <end position="128"/>
    </location>
</feature>
<dbReference type="Pfam" id="PF07690">
    <property type="entry name" value="MFS_1"/>
    <property type="match status" value="1"/>
</dbReference>
<keyword evidence="3 6" id="KW-0812">Transmembrane</keyword>
<dbReference type="InterPro" id="IPR011701">
    <property type="entry name" value="MFS"/>
</dbReference>
<keyword evidence="9" id="KW-1185">Reference proteome</keyword>
<dbReference type="PRINTS" id="PR01036">
    <property type="entry name" value="TCRTETB"/>
</dbReference>
<gene>
    <name evidence="8" type="ORF">ACFFGV_12070</name>
</gene>
<dbReference type="EMBL" id="JBHLTP010000010">
    <property type="protein sequence ID" value="MFC0524303.1"/>
    <property type="molecule type" value="Genomic_DNA"/>
</dbReference>
<evidence type="ECO:0000256" key="6">
    <source>
        <dbReference type="SAM" id="Phobius"/>
    </source>
</evidence>
<evidence type="ECO:0000313" key="8">
    <source>
        <dbReference type="EMBL" id="MFC0524303.1"/>
    </source>
</evidence>
<comment type="subcellular location">
    <subcellularLocation>
        <location evidence="1">Cell membrane</location>
        <topology evidence="1">Multi-pass membrane protein</topology>
    </subcellularLocation>
</comment>
<dbReference type="Gene3D" id="1.20.1720.10">
    <property type="entry name" value="Multidrug resistance protein D"/>
    <property type="match status" value="1"/>
</dbReference>
<feature type="transmembrane region" description="Helical" evidence="6">
    <location>
        <begin position="82"/>
        <end position="105"/>
    </location>
</feature>
<feature type="transmembrane region" description="Helical" evidence="6">
    <location>
        <begin position="419"/>
        <end position="440"/>
    </location>
</feature>
<feature type="transmembrane region" description="Helical" evidence="6">
    <location>
        <begin position="140"/>
        <end position="162"/>
    </location>
</feature>
<sequence>MQQDQSSEQTKHAFQTVLVLSLAVWLVVMNTTMFNVALPNVLDDFSLTPSEGAWVVSGYSIVLAIFTIGYTRLSDYVPLRRLLIIGMTLFGIASFAGFFTNHFVWLIASRLFQAAGAAAIPGLSYVFAGRYVPYSIRGRAMAFVASASSLGFGLGPVVGGAITDQLNWNYLFLFTLIVVLLIPILYNMLPNEQLQKGRFDITGAFLTGISVTSFLLFISTFTWYYLVVGLAVLFGLWRRIHRMKLPFIQPELLKYKHYRIILYMSYLGFSTHFAILVIMPLMLQNVYDKSPTTVGFIIFPGALLSAVAAIYVGRLIDRFGNSRIILLAHILLTISTLVFYFLSPVNEYMIMIGYMFTSFGFSSLSSSTTNEVSRFLPDELIGSGIGLKQLIQFVGAASGPVFASLFLELGAEPYSIPSFQYTFLFLLLIMLISFGLRFLLRYSEE</sequence>
<feature type="transmembrane region" description="Helical" evidence="6">
    <location>
        <begin position="260"/>
        <end position="282"/>
    </location>
</feature>
<feature type="transmembrane region" description="Helical" evidence="6">
    <location>
        <begin position="294"/>
        <end position="312"/>
    </location>
</feature>
<dbReference type="InterPro" id="IPR036259">
    <property type="entry name" value="MFS_trans_sf"/>
</dbReference>
<keyword evidence="5 6" id="KW-0472">Membrane</keyword>
<proteinExistence type="predicted"/>
<evidence type="ECO:0000256" key="1">
    <source>
        <dbReference type="ARBA" id="ARBA00004651"/>
    </source>
</evidence>
<evidence type="ECO:0000256" key="5">
    <source>
        <dbReference type="ARBA" id="ARBA00023136"/>
    </source>
</evidence>
<feature type="transmembrane region" description="Helical" evidence="6">
    <location>
        <begin position="12"/>
        <end position="32"/>
    </location>
</feature>
<dbReference type="Gene3D" id="1.20.1250.20">
    <property type="entry name" value="MFS general substrate transporter like domains"/>
    <property type="match status" value="1"/>
</dbReference>
<feature type="transmembrane region" description="Helical" evidence="6">
    <location>
        <begin position="168"/>
        <end position="189"/>
    </location>
</feature>
<keyword evidence="4 6" id="KW-1133">Transmembrane helix</keyword>
<evidence type="ECO:0000256" key="2">
    <source>
        <dbReference type="ARBA" id="ARBA00022448"/>
    </source>
</evidence>
<feature type="domain" description="Major facilitator superfamily (MFS) profile" evidence="7">
    <location>
        <begin position="16"/>
        <end position="445"/>
    </location>
</feature>
<feature type="transmembrane region" description="Helical" evidence="6">
    <location>
        <begin position="324"/>
        <end position="342"/>
    </location>
</feature>
<comment type="caution">
    <text evidence="8">The sequence shown here is derived from an EMBL/GenBank/DDBJ whole genome shotgun (WGS) entry which is preliminary data.</text>
</comment>
<dbReference type="RefSeq" id="WP_377348142.1">
    <property type="nucleotide sequence ID" value="NZ_JBHLTP010000010.1"/>
</dbReference>
<organism evidence="8 9">
    <name type="scientific">Pontibacillus salicampi</name>
    <dbReference type="NCBI Taxonomy" id="1449801"/>
    <lineage>
        <taxon>Bacteria</taxon>
        <taxon>Bacillati</taxon>
        <taxon>Bacillota</taxon>
        <taxon>Bacilli</taxon>
        <taxon>Bacillales</taxon>
        <taxon>Bacillaceae</taxon>
        <taxon>Pontibacillus</taxon>
    </lineage>
</organism>
<feature type="transmembrane region" description="Helical" evidence="6">
    <location>
        <begin position="223"/>
        <end position="240"/>
    </location>
</feature>
<dbReference type="CDD" id="cd17321">
    <property type="entry name" value="MFS_MMR_MDR_like"/>
    <property type="match status" value="1"/>
</dbReference>
<keyword evidence="2" id="KW-0813">Transport</keyword>
<feature type="transmembrane region" description="Helical" evidence="6">
    <location>
        <begin position="52"/>
        <end position="70"/>
    </location>
</feature>
<evidence type="ECO:0000256" key="3">
    <source>
        <dbReference type="ARBA" id="ARBA00022692"/>
    </source>
</evidence>
<feature type="transmembrane region" description="Helical" evidence="6">
    <location>
        <begin position="201"/>
        <end position="217"/>
    </location>
</feature>
<dbReference type="PROSITE" id="PS50850">
    <property type="entry name" value="MFS"/>
    <property type="match status" value="1"/>
</dbReference>
<accession>A0ABV6LPG3</accession>
<dbReference type="Proteomes" id="UP001589836">
    <property type="component" value="Unassembled WGS sequence"/>
</dbReference>
<evidence type="ECO:0000256" key="4">
    <source>
        <dbReference type="ARBA" id="ARBA00022989"/>
    </source>
</evidence>
<dbReference type="PANTHER" id="PTHR42718">
    <property type="entry name" value="MAJOR FACILITATOR SUPERFAMILY MULTIDRUG TRANSPORTER MFSC"/>
    <property type="match status" value="1"/>
</dbReference>